<evidence type="ECO:0000259" key="3">
    <source>
        <dbReference type="PROSITE" id="PS51078"/>
    </source>
</evidence>
<evidence type="ECO:0000313" key="5">
    <source>
        <dbReference type="Proteomes" id="UP001233360"/>
    </source>
</evidence>
<dbReference type="Proteomes" id="UP001233360">
    <property type="component" value="Unassembled WGS sequence"/>
</dbReference>
<proteinExistence type="predicted"/>
<feature type="domain" description="IclR-ED" evidence="3">
    <location>
        <begin position="62"/>
        <end position="246"/>
    </location>
</feature>
<dbReference type="InterPro" id="IPR029016">
    <property type="entry name" value="GAF-like_dom_sf"/>
</dbReference>
<organism evidence="4 5">
    <name type="scientific">Acinetobacter baylyi</name>
    <dbReference type="NCBI Taxonomy" id="202950"/>
    <lineage>
        <taxon>Bacteria</taxon>
        <taxon>Pseudomonadati</taxon>
        <taxon>Pseudomonadota</taxon>
        <taxon>Gammaproteobacteria</taxon>
        <taxon>Moraxellales</taxon>
        <taxon>Moraxellaceae</taxon>
        <taxon>Acinetobacter</taxon>
    </lineage>
</organism>
<dbReference type="InterPro" id="IPR050707">
    <property type="entry name" value="HTH_MetabolicPath_Reg"/>
</dbReference>
<dbReference type="GO" id="GO:0003677">
    <property type="term" value="F:DNA binding"/>
    <property type="evidence" value="ECO:0007669"/>
    <property type="project" value="UniProtKB-KW"/>
</dbReference>
<dbReference type="Gene3D" id="3.30.450.40">
    <property type="match status" value="1"/>
</dbReference>
<comment type="caution">
    <text evidence="4">The sequence shown here is derived from an EMBL/GenBank/DDBJ whole genome shotgun (WGS) entry which is preliminary data.</text>
</comment>
<dbReference type="SUPFAM" id="SSF46785">
    <property type="entry name" value="Winged helix' DNA-binding domain"/>
    <property type="match status" value="1"/>
</dbReference>
<dbReference type="Gene3D" id="1.10.10.10">
    <property type="entry name" value="Winged helix-like DNA-binding domain superfamily/Winged helix DNA-binding domain"/>
    <property type="match status" value="1"/>
</dbReference>
<sequence length="249" mass="28542">MSKIHNFSRLLVAFQNTPSIDIDFVKQELNLSTASAYRYLSSLEEIGFLEKKSTSNYILGPLIIELDRIIRENDPLIQAASRQMTELAYHLDEAVVVLARLYGHRVLCVHQVKGIHSRLNISYERGKAMTLFRGATSKAVLAWLSESRIEELYMLVRDDPFFQQKYPGLDRLKTDLQEIRKHKTCMTYSEIDPGVYGIASPIFQGQKLIGSLSIVIPESRMTQLNIKKINDQIYRLSLQISARLESQPH</sequence>
<name>A0ABU0UXQ0_ACIBI</name>
<evidence type="ECO:0000256" key="2">
    <source>
        <dbReference type="ARBA" id="ARBA00023163"/>
    </source>
</evidence>
<dbReference type="InterPro" id="IPR036390">
    <property type="entry name" value="WH_DNA-bd_sf"/>
</dbReference>
<accession>A0ABU0UXQ0</accession>
<dbReference type="PANTHER" id="PTHR30136">
    <property type="entry name" value="HELIX-TURN-HELIX TRANSCRIPTIONAL REGULATOR, ICLR FAMILY"/>
    <property type="match status" value="1"/>
</dbReference>
<dbReference type="PANTHER" id="PTHR30136:SF24">
    <property type="entry name" value="HTH-TYPE TRANSCRIPTIONAL REPRESSOR ALLR"/>
    <property type="match status" value="1"/>
</dbReference>
<dbReference type="InterPro" id="IPR014757">
    <property type="entry name" value="Tscrpt_reg_IclR_C"/>
</dbReference>
<keyword evidence="1" id="KW-0805">Transcription regulation</keyword>
<evidence type="ECO:0000313" key="4">
    <source>
        <dbReference type="EMBL" id="MDQ1209334.1"/>
    </source>
</evidence>
<keyword evidence="5" id="KW-1185">Reference proteome</keyword>
<reference evidence="4 5" key="1">
    <citation type="submission" date="2023-07" db="EMBL/GenBank/DDBJ databases">
        <title>Functional and genomic diversity of the sorghum phyllosphere microbiome.</title>
        <authorList>
            <person name="Shade A."/>
        </authorList>
    </citation>
    <scope>NUCLEOTIDE SEQUENCE [LARGE SCALE GENOMIC DNA]</scope>
    <source>
        <strain evidence="4 5">SORGH_AS_0887</strain>
    </source>
</reference>
<dbReference type="InterPro" id="IPR036388">
    <property type="entry name" value="WH-like_DNA-bd_sf"/>
</dbReference>
<evidence type="ECO:0000256" key="1">
    <source>
        <dbReference type="ARBA" id="ARBA00023015"/>
    </source>
</evidence>
<dbReference type="EMBL" id="JAUTBK010000002">
    <property type="protein sequence ID" value="MDQ1209334.1"/>
    <property type="molecule type" value="Genomic_DNA"/>
</dbReference>
<keyword evidence="2" id="KW-0804">Transcription</keyword>
<protein>
    <submittedName>
        <fullName evidence="4">DNA-binding IclR family transcriptional regulator</fullName>
    </submittedName>
</protein>
<keyword evidence="4" id="KW-0238">DNA-binding</keyword>
<dbReference type="PROSITE" id="PS51078">
    <property type="entry name" value="ICLR_ED"/>
    <property type="match status" value="1"/>
</dbReference>
<dbReference type="Pfam" id="PF01614">
    <property type="entry name" value="IclR_C"/>
    <property type="match status" value="1"/>
</dbReference>
<gene>
    <name evidence="4" type="ORF">QE380_002257</name>
</gene>
<dbReference type="SUPFAM" id="SSF55781">
    <property type="entry name" value="GAF domain-like"/>
    <property type="match status" value="1"/>
</dbReference>
<dbReference type="RefSeq" id="WP_307003763.1">
    <property type="nucleotide sequence ID" value="NZ_JAUTBK010000002.1"/>
</dbReference>